<dbReference type="Pfam" id="PF00293">
    <property type="entry name" value="NUDIX"/>
    <property type="match status" value="1"/>
</dbReference>
<dbReference type="CDD" id="cd04693">
    <property type="entry name" value="NUDIX_Hydrolase"/>
    <property type="match status" value="1"/>
</dbReference>
<proteinExistence type="predicted"/>
<dbReference type="EMBL" id="JBBMFD010000001">
    <property type="protein sequence ID" value="MEQ2439599.1"/>
    <property type="molecule type" value="Genomic_DNA"/>
</dbReference>
<dbReference type="PANTHER" id="PTHR10885">
    <property type="entry name" value="ISOPENTENYL-DIPHOSPHATE DELTA-ISOMERASE"/>
    <property type="match status" value="1"/>
</dbReference>
<protein>
    <submittedName>
        <fullName evidence="3">NUDIX domain-containing protein</fullName>
    </submittedName>
</protein>
<reference evidence="3 4" key="1">
    <citation type="submission" date="2024-03" db="EMBL/GenBank/DDBJ databases">
        <title>Human intestinal bacterial collection.</title>
        <authorList>
            <person name="Pauvert C."/>
            <person name="Hitch T.C.A."/>
            <person name="Clavel T."/>
        </authorList>
    </citation>
    <scope>NUCLEOTIDE SEQUENCE [LARGE SCALE GENOMIC DNA]</scope>
    <source>
        <strain evidence="3 4">CLA-JM-H44</strain>
    </source>
</reference>
<keyword evidence="4" id="KW-1185">Reference proteome</keyword>
<dbReference type="InterPro" id="IPR020084">
    <property type="entry name" value="NUDIX_hydrolase_CS"/>
</dbReference>
<keyword evidence="1" id="KW-0378">Hydrolase</keyword>
<dbReference type="InterPro" id="IPR015797">
    <property type="entry name" value="NUDIX_hydrolase-like_dom_sf"/>
</dbReference>
<dbReference type="PROSITE" id="PS51462">
    <property type="entry name" value="NUDIX"/>
    <property type="match status" value="1"/>
</dbReference>
<comment type="caution">
    <text evidence="3">The sequence shown here is derived from an EMBL/GenBank/DDBJ whole genome shotgun (WGS) entry which is preliminary data.</text>
</comment>
<dbReference type="RefSeq" id="WP_349217856.1">
    <property type="nucleotide sequence ID" value="NZ_JBBMFD010000001.1"/>
</dbReference>
<organism evidence="3 4">
    <name type="scientific">Solibaculum intestinale</name>
    <dbReference type="NCBI Taxonomy" id="3133165"/>
    <lineage>
        <taxon>Bacteria</taxon>
        <taxon>Bacillati</taxon>
        <taxon>Bacillota</taxon>
        <taxon>Clostridia</taxon>
        <taxon>Eubacteriales</taxon>
        <taxon>Oscillospiraceae</taxon>
        <taxon>Solibaculum</taxon>
    </lineage>
</organism>
<dbReference type="PANTHER" id="PTHR10885:SF0">
    <property type="entry name" value="ISOPENTENYL-DIPHOSPHATE DELTA-ISOMERASE"/>
    <property type="match status" value="1"/>
</dbReference>
<dbReference type="Gene3D" id="3.90.79.10">
    <property type="entry name" value="Nucleoside Triphosphate Pyrophosphohydrolase"/>
    <property type="match status" value="1"/>
</dbReference>
<dbReference type="SUPFAM" id="SSF55811">
    <property type="entry name" value="Nudix"/>
    <property type="match status" value="1"/>
</dbReference>
<evidence type="ECO:0000259" key="2">
    <source>
        <dbReference type="PROSITE" id="PS51462"/>
    </source>
</evidence>
<dbReference type="InterPro" id="IPR000086">
    <property type="entry name" value="NUDIX_hydrolase_dom"/>
</dbReference>
<evidence type="ECO:0000313" key="4">
    <source>
        <dbReference type="Proteomes" id="UP001489509"/>
    </source>
</evidence>
<feature type="domain" description="Nudix hydrolase" evidence="2">
    <location>
        <begin position="28"/>
        <end position="156"/>
    </location>
</feature>
<evidence type="ECO:0000256" key="1">
    <source>
        <dbReference type="ARBA" id="ARBA00022801"/>
    </source>
</evidence>
<dbReference type="Proteomes" id="UP001489509">
    <property type="component" value="Unassembled WGS sequence"/>
</dbReference>
<dbReference type="PROSITE" id="PS00893">
    <property type="entry name" value="NUDIX_BOX"/>
    <property type="match status" value="1"/>
</dbReference>
<gene>
    <name evidence="3" type="ORF">WMO26_02010</name>
</gene>
<sequence length="162" mass="18636">MELWDILDEKGNKTGRTMVRGNRIKRGDYHLVVHIWAKNEKGEYLIQKRAKTVFSMPGKWSSTSGSVVAGEDSLGTAVREAKEELGIDAPPQNFRLIRRLMRRQDFADIYLLTQPVDLSALVLQKEEVEAVKWASREEITEMVQSGEFHNYGKEYFDLLFSV</sequence>
<name>A0ABV1DX13_9FIRM</name>
<accession>A0ABV1DX13</accession>
<evidence type="ECO:0000313" key="3">
    <source>
        <dbReference type="EMBL" id="MEQ2439599.1"/>
    </source>
</evidence>